<protein>
    <submittedName>
        <fullName evidence="3">Amino acid racemase</fullName>
        <ecNumber evidence="3">5.1.1.-</ecNumber>
    </submittedName>
</protein>
<dbReference type="EC" id="5.1.1.-" evidence="3"/>
<dbReference type="SUPFAM" id="SSF53681">
    <property type="entry name" value="Aspartate/glutamate racemase"/>
    <property type="match status" value="2"/>
</dbReference>
<dbReference type="Gene3D" id="3.40.50.1860">
    <property type="match status" value="2"/>
</dbReference>
<dbReference type="Proteomes" id="UP000628736">
    <property type="component" value="Unassembled WGS sequence"/>
</dbReference>
<dbReference type="NCBIfam" id="TIGR00035">
    <property type="entry name" value="asp_race"/>
    <property type="match status" value="1"/>
</dbReference>
<name>A0A8J6M6Q4_9FIRM</name>
<evidence type="ECO:0000313" key="3">
    <source>
        <dbReference type="EMBL" id="MBC5723039.1"/>
    </source>
</evidence>
<dbReference type="GO" id="GO:0047661">
    <property type="term" value="F:amino-acid racemase activity"/>
    <property type="evidence" value="ECO:0007669"/>
    <property type="project" value="InterPro"/>
</dbReference>
<proteinExistence type="inferred from homology"/>
<dbReference type="InterPro" id="IPR001920">
    <property type="entry name" value="Asp/Glu_race"/>
</dbReference>
<evidence type="ECO:0000256" key="2">
    <source>
        <dbReference type="ARBA" id="ARBA00023235"/>
    </source>
</evidence>
<sequence length="238" mass="26199">MEYRLGVLGGMGPQATNTFYQFVIDRTEASCDQEHVNALILSDSQMPDRTEAILGSEGEREAVFQRLLADARLLEGAGCTVIAVPCNTSHFFLDRVQEQVGVPILHMIRETARLLASQGLKRPGILATDGTIQSGLYQKEFEAVGIQATVPTPPAQKLVMSLIYDDVKSGRDGDPQKFAAIHRDLEEQGCDCGVLACTELSVFADRHHLPPFYTDAMAVLAERSVQACRKPLRHIFIK</sequence>
<dbReference type="AlphaFoldDB" id="A0A8J6M6Q4"/>
<organism evidence="3 4">
    <name type="scientific">Flintibacter hominis</name>
    <dbReference type="NCBI Taxonomy" id="2763048"/>
    <lineage>
        <taxon>Bacteria</taxon>
        <taxon>Bacillati</taxon>
        <taxon>Bacillota</taxon>
        <taxon>Clostridia</taxon>
        <taxon>Eubacteriales</taxon>
        <taxon>Flintibacter</taxon>
    </lineage>
</organism>
<gene>
    <name evidence="3" type="ORF">H8S11_09455</name>
</gene>
<dbReference type="PANTHER" id="PTHR21198">
    <property type="entry name" value="GLUTAMATE RACEMASE"/>
    <property type="match status" value="1"/>
</dbReference>
<keyword evidence="2 3" id="KW-0413">Isomerase</keyword>
<dbReference type="RefSeq" id="WP_147572493.1">
    <property type="nucleotide sequence ID" value="NZ_JACOPO010000005.1"/>
</dbReference>
<evidence type="ECO:0000313" key="4">
    <source>
        <dbReference type="Proteomes" id="UP000628736"/>
    </source>
</evidence>
<dbReference type="InterPro" id="IPR018187">
    <property type="entry name" value="Asp/Glu_racemase_AS_1"/>
</dbReference>
<dbReference type="EMBL" id="JACOPO010000005">
    <property type="protein sequence ID" value="MBC5723039.1"/>
    <property type="molecule type" value="Genomic_DNA"/>
</dbReference>
<dbReference type="Pfam" id="PF01177">
    <property type="entry name" value="Asp_Glu_race"/>
    <property type="match status" value="1"/>
</dbReference>
<accession>A0A8J6M6Q4</accession>
<keyword evidence="4" id="KW-1185">Reference proteome</keyword>
<dbReference type="InterPro" id="IPR015942">
    <property type="entry name" value="Asp/Glu/hydantoin_racemase"/>
</dbReference>
<dbReference type="InterPro" id="IPR004380">
    <property type="entry name" value="Asp_race"/>
</dbReference>
<comment type="caution">
    <text evidence="3">The sequence shown here is derived from an EMBL/GenBank/DDBJ whole genome shotgun (WGS) entry which is preliminary data.</text>
</comment>
<comment type="similarity">
    <text evidence="1">Belongs to the aspartate/glutamate racemases family.</text>
</comment>
<evidence type="ECO:0000256" key="1">
    <source>
        <dbReference type="ARBA" id="ARBA00007847"/>
    </source>
</evidence>
<dbReference type="PANTHER" id="PTHR21198:SF7">
    <property type="entry name" value="ASPARTATE-GLUTAMATE RACEMASE FAMILY"/>
    <property type="match status" value="1"/>
</dbReference>
<dbReference type="PROSITE" id="PS00923">
    <property type="entry name" value="ASP_GLU_RACEMASE_1"/>
    <property type="match status" value="1"/>
</dbReference>
<reference evidence="3" key="1">
    <citation type="submission" date="2020-08" db="EMBL/GenBank/DDBJ databases">
        <title>Genome public.</title>
        <authorList>
            <person name="Liu C."/>
            <person name="Sun Q."/>
        </authorList>
    </citation>
    <scope>NUCLEOTIDE SEQUENCE</scope>
    <source>
        <strain evidence="3">NSJ-23</strain>
    </source>
</reference>